<evidence type="ECO:0000256" key="7">
    <source>
        <dbReference type="SAM" id="MobiDB-lite"/>
    </source>
</evidence>
<dbReference type="PROSITE" id="PS51032">
    <property type="entry name" value="AP2_ERF"/>
    <property type="match status" value="1"/>
</dbReference>
<evidence type="ECO:0000256" key="1">
    <source>
        <dbReference type="ARBA" id="ARBA00004123"/>
    </source>
</evidence>
<dbReference type="GO" id="GO:0003700">
    <property type="term" value="F:DNA-binding transcription factor activity"/>
    <property type="evidence" value="ECO:0007669"/>
    <property type="project" value="InterPro"/>
</dbReference>
<dbReference type="AlphaFoldDB" id="A0AAV5KUZ2"/>
<dbReference type="SMART" id="SM00380">
    <property type="entry name" value="AP2"/>
    <property type="match status" value="1"/>
</dbReference>
<evidence type="ECO:0000256" key="2">
    <source>
        <dbReference type="ARBA" id="ARBA00023015"/>
    </source>
</evidence>
<feature type="region of interest" description="Disordered" evidence="7">
    <location>
        <begin position="1"/>
        <end position="51"/>
    </location>
</feature>
<dbReference type="GO" id="GO:0006950">
    <property type="term" value="P:response to stress"/>
    <property type="evidence" value="ECO:0007669"/>
    <property type="project" value="TreeGrafter"/>
</dbReference>
<dbReference type="FunFam" id="3.30.730.10:FF:000001">
    <property type="entry name" value="Ethylene-responsive transcription factor 2"/>
    <property type="match status" value="1"/>
</dbReference>
<feature type="region of interest" description="Disordered" evidence="7">
    <location>
        <begin position="209"/>
        <end position="233"/>
    </location>
</feature>
<feature type="region of interest" description="Disordered" evidence="7">
    <location>
        <begin position="105"/>
        <end position="139"/>
    </location>
</feature>
<dbReference type="InterPro" id="IPR036955">
    <property type="entry name" value="AP2/ERF_dom_sf"/>
</dbReference>
<dbReference type="CDD" id="cd00018">
    <property type="entry name" value="AP2"/>
    <property type="match status" value="1"/>
</dbReference>
<keyword evidence="4" id="KW-0804">Transcription</keyword>
<keyword evidence="5" id="KW-0539">Nucleus</keyword>
<dbReference type="InterPro" id="IPR016177">
    <property type="entry name" value="DNA-bd_dom_sf"/>
</dbReference>
<evidence type="ECO:0000256" key="3">
    <source>
        <dbReference type="ARBA" id="ARBA00023125"/>
    </source>
</evidence>
<evidence type="ECO:0000259" key="8">
    <source>
        <dbReference type="PROSITE" id="PS51032"/>
    </source>
</evidence>
<evidence type="ECO:0000256" key="6">
    <source>
        <dbReference type="ARBA" id="ARBA00024343"/>
    </source>
</evidence>
<organism evidence="9 10">
    <name type="scientific">Rubroshorea leprosula</name>
    <dbReference type="NCBI Taxonomy" id="152421"/>
    <lineage>
        <taxon>Eukaryota</taxon>
        <taxon>Viridiplantae</taxon>
        <taxon>Streptophyta</taxon>
        <taxon>Embryophyta</taxon>
        <taxon>Tracheophyta</taxon>
        <taxon>Spermatophyta</taxon>
        <taxon>Magnoliopsida</taxon>
        <taxon>eudicotyledons</taxon>
        <taxon>Gunneridae</taxon>
        <taxon>Pentapetalae</taxon>
        <taxon>rosids</taxon>
        <taxon>malvids</taxon>
        <taxon>Malvales</taxon>
        <taxon>Dipterocarpaceae</taxon>
        <taxon>Rubroshorea</taxon>
    </lineage>
</organism>
<dbReference type="InterPro" id="IPR001471">
    <property type="entry name" value="AP2/ERF_dom"/>
</dbReference>
<sequence>MDETTVLHPPQDTTATAATDSTTNSDCTATTTNGRKSKGKGGPDNNKFRYRGVRQRSWGKWVAEIREPRKRSRKWLGTFSTAEEAARAYDRAALVLYGPKAQLNLQPSTSSSAQSSSSRGGSSSSSPAQTLRPLLPRPSGLRFSFSPSVPMLHPVSMAAGASTGYLQYGVFPNVVGPAVMCPSFVQNQPAPPALQVAQQLPQQHQYYTATNGSETSGGRGSGPMETASYQNPNPYYQHNQPQQQLQLDGRLSDDVNSLMNAVGSGLSLSSTPQTAVAPEGPDPVLMVGPGSPSVWPLTNDDDYPTASIWDDEDPFLFDF</sequence>
<name>A0AAV5KUZ2_9ROSI</name>
<dbReference type="GO" id="GO:0045893">
    <property type="term" value="P:positive regulation of DNA-templated transcription"/>
    <property type="evidence" value="ECO:0007669"/>
    <property type="project" value="TreeGrafter"/>
</dbReference>
<feature type="domain" description="AP2/ERF" evidence="8">
    <location>
        <begin position="49"/>
        <end position="106"/>
    </location>
</feature>
<evidence type="ECO:0000313" key="10">
    <source>
        <dbReference type="Proteomes" id="UP001054252"/>
    </source>
</evidence>
<protein>
    <recommendedName>
        <fullName evidence="8">AP2/ERF domain-containing protein</fullName>
    </recommendedName>
</protein>
<dbReference type="Gene3D" id="3.30.730.10">
    <property type="entry name" value="AP2/ERF domain"/>
    <property type="match status" value="1"/>
</dbReference>
<comment type="caution">
    <text evidence="9">The sequence shown here is derived from an EMBL/GenBank/DDBJ whole genome shotgun (WGS) entry which is preliminary data.</text>
</comment>
<keyword evidence="10" id="KW-1185">Reference proteome</keyword>
<feature type="compositionally biased region" description="Low complexity" evidence="7">
    <location>
        <begin position="13"/>
        <end position="33"/>
    </location>
</feature>
<dbReference type="Proteomes" id="UP001054252">
    <property type="component" value="Unassembled WGS sequence"/>
</dbReference>
<dbReference type="GO" id="GO:0005634">
    <property type="term" value="C:nucleus"/>
    <property type="evidence" value="ECO:0007669"/>
    <property type="project" value="UniProtKB-SubCell"/>
</dbReference>
<keyword evidence="2" id="KW-0805">Transcription regulation</keyword>
<keyword evidence="3" id="KW-0238">DNA-binding</keyword>
<comment type="subcellular location">
    <subcellularLocation>
        <location evidence="1">Nucleus</location>
    </subcellularLocation>
</comment>
<comment type="similarity">
    <text evidence="6">Belongs to the AP2/ERF transcription factor family. ERF subfamily.</text>
</comment>
<dbReference type="SUPFAM" id="SSF54171">
    <property type="entry name" value="DNA-binding domain"/>
    <property type="match status" value="1"/>
</dbReference>
<evidence type="ECO:0000313" key="9">
    <source>
        <dbReference type="EMBL" id="GKV28267.1"/>
    </source>
</evidence>
<proteinExistence type="inferred from homology"/>
<reference evidence="9 10" key="1">
    <citation type="journal article" date="2021" name="Commun. Biol.">
        <title>The genome of Shorea leprosula (Dipterocarpaceae) highlights the ecological relevance of drought in aseasonal tropical rainforests.</title>
        <authorList>
            <person name="Ng K.K.S."/>
            <person name="Kobayashi M.J."/>
            <person name="Fawcett J.A."/>
            <person name="Hatakeyama M."/>
            <person name="Paape T."/>
            <person name="Ng C.H."/>
            <person name="Ang C.C."/>
            <person name="Tnah L.H."/>
            <person name="Lee C.T."/>
            <person name="Nishiyama T."/>
            <person name="Sese J."/>
            <person name="O'Brien M.J."/>
            <person name="Copetti D."/>
            <person name="Mohd Noor M.I."/>
            <person name="Ong R.C."/>
            <person name="Putra M."/>
            <person name="Sireger I.Z."/>
            <person name="Indrioko S."/>
            <person name="Kosugi Y."/>
            <person name="Izuno A."/>
            <person name="Isagi Y."/>
            <person name="Lee S.L."/>
            <person name="Shimizu K.K."/>
        </authorList>
    </citation>
    <scope>NUCLEOTIDE SEQUENCE [LARGE SCALE GENOMIC DNA]</scope>
    <source>
        <strain evidence="9">214</strain>
    </source>
</reference>
<dbReference type="EMBL" id="BPVZ01000079">
    <property type="protein sequence ID" value="GKV28267.1"/>
    <property type="molecule type" value="Genomic_DNA"/>
</dbReference>
<dbReference type="Pfam" id="PF00847">
    <property type="entry name" value="AP2"/>
    <property type="match status" value="1"/>
</dbReference>
<dbReference type="PRINTS" id="PR00367">
    <property type="entry name" value="ETHRSPELEMNT"/>
</dbReference>
<dbReference type="PANTHER" id="PTHR31241:SF24">
    <property type="entry name" value="ETHYLENE-RESPONSIVE TRANSCRIPTION FACTOR ABI4"/>
    <property type="match status" value="1"/>
</dbReference>
<feature type="compositionally biased region" description="Low complexity" evidence="7">
    <location>
        <begin position="107"/>
        <end position="139"/>
    </location>
</feature>
<accession>A0AAV5KUZ2</accession>
<gene>
    <name evidence="9" type="ORF">SLEP1_g37345</name>
</gene>
<evidence type="ECO:0000256" key="5">
    <source>
        <dbReference type="ARBA" id="ARBA00023242"/>
    </source>
</evidence>
<dbReference type="GO" id="GO:0000976">
    <property type="term" value="F:transcription cis-regulatory region binding"/>
    <property type="evidence" value="ECO:0007669"/>
    <property type="project" value="TreeGrafter"/>
</dbReference>
<evidence type="ECO:0000256" key="4">
    <source>
        <dbReference type="ARBA" id="ARBA00023163"/>
    </source>
</evidence>
<dbReference type="PANTHER" id="PTHR31241">
    <property type="entry name" value="DEHYDRATION-RESPONSIVE ELEMENT-BINDING PROTEIN 2C"/>
    <property type="match status" value="1"/>
</dbReference>